<feature type="compositionally biased region" description="Basic residues" evidence="2">
    <location>
        <begin position="1133"/>
        <end position="1142"/>
    </location>
</feature>
<feature type="compositionally biased region" description="Basic residues" evidence="2">
    <location>
        <begin position="47"/>
        <end position="60"/>
    </location>
</feature>
<feature type="region of interest" description="Disordered" evidence="2">
    <location>
        <begin position="1433"/>
        <end position="1453"/>
    </location>
</feature>
<feature type="region of interest" description="Disordered" evidence="2">
    <location>
        <begin position="1335"/>
        <end position="1421"/>
    </location>
</feature>
<feature type="region of interest" description="Disordered" evidence="2">
    <location>
        <begin position="721"/>
        <end position="857"/>
    </location>
</feature>
<feature type="compositionally biased region" description="Basic and acidic residues" evidence="2">
    <location>
        <begin position="972"/>
        <end position="990"/>
    </location>
</feature>
<accession>A0A7S2KNV8</accession>
<feature type="compositionally biased region" description="Basic and acidic residues" evidence="2">
    <location>
        <begin position="833"/>
        <end position="842"/>
    </location>
</feature>
<feature type="coiled-coil region" evidence="1">
    <location>
        <begin position="1184"/>
        <end position="1215"/>
    </location>
</feature>
<keyword evidence="1" id="KW-0175">Coiled coil</keyword>
<feature type="region of interest" description="Disordered" evidence="2">
    <location>
        <begin position="581"/>
        <end position="702"/>
    </location>
</feature>
<feature type="compositionally biased region" description="Basic and acidic residues" evidence="2">
    <location>
        <begin position="1387"/>
        <end position="1404"/>
    </location>
</feature>
<proteinExistence type="predicted"/>
<evidence type="ECO:0000256" key="1">
    <source>
        <dbReference type="SAM" id="Coils"/>
    </source>
</evidence>
<feature type="compositionally biased region" description="Polar residues" evidence="2">
    <location>
        <begin position="1373"/>
        <end position="1383"/>
    </location>
</feature>
<evidence type="ECO:0000313" key="4">
    <source>
        <dbReference type="EMBL" id="CAD9582086.1"/>
    </source>
</evidence>
<feature type="transmembrane region" description="Helical" evidence="3">
    <location>
        <begin position="417"/>
        <end position="435"/>
    </location>
</feature>
<name>A0A7S2KNV8_9STRA</name>
<feature type="compositionally biased region" description="Polar residues" evidence="2">
    <location>
        <begin position="87"/>
        <end position="97"/>
    </location>
</feature>
<protein>
    <submittedName>
        <fullName evidence="4">Uncharacterized protein</fullName>
    </submittedName>
</protein>
<feature type="region of interest" description="Disordered" evidence="2">
    <location>
        <begin position="1028"/>
        <end position="1145"/>
    </location>
</feature>
<feature type="compositionally biased region" description="Basic residues" evidence="2">
    <location>
        <begin position="960"/>
        <end position="971"/>
    </location>
</feature>
<feature type="compositionally biased region" description="Low complexity" evidence="2">
    <location>
        <begin position="33"/>
        <end position="43"/>
    </location>
</feature>
<feature type="compositionally biased region" description="Low complexity" evidence="2">
    <location>
        <begin position="1265"/>
        <end position="1276"/>
    </location>
</feature>
<evidence type="ECO:0000256" key="3">
    <source>
        <dbReference type="SAM" id="Phobius"/>
    </source>
</evidence>
<gene>
    <name evidence="4" type="ORF">SMAR0320_LOCUS3778</name>
</gene>
<keyword evidence="3" id="KW-0472">Membrane</keyword>
<feature type="transmembrane region" description="Helical" evidence="3">
    <location>
        <begin position="149"/>
        <end position="166"/>
    </location>
</feature>
<feature type="region of interest" description="Disordered" evidence="2">
    <location>
        <begin position="1228"/>
        <end position="1305"/>
    </location>
</feature>
<feature type="compositionally biased region" description="Basic and acidic residues" evidence="2">
    <location>
        <begin position="1335"/>
        <end position="1372"/>
    </location>
</feature>
<keyword evidence="3" id="KW-0812">Transmembrane</keyword>
<feature type="compositionally biased region" description="Basic and acidic residues" evidence="2">
    <location>
        <begin position="1045"/>
        <end position="1070"/>
    </location>
</feature>
<feature type="compositionally biased region" description="Acidic residues" evidence="2">
    <location>
        <begin position="70"/>
        <end position="83"/>
    </location>
</feature>
<reference evidence="4" key="1">
    <citation type="submission" date="2021-01" db="EMBL/GenBank/DDBJ databases">
        <authorList>
            <person name="Corre E."/>
            <person name="Pelletier E."/>
            <person name="Niang G."/>
            <person name="Scheremetjew M."/>
            <person name="Finn R."/>
            <person name="Kale V."/>
            <person name="Holt S."/>
            <person name="Cochrane G."/>
            <person name="Meng A."/>
            <person name="Brown T."/>
            <person name="Cohen L."/>
        </authorList>
    </citation>
    <scope>NUCLEOTIDE SEQUENCE</scope>
    <source>
        <strain evidence="4">SM1012Den-03</strain>
    </source>
</reference>
<feature type="compositionally biased region" description="Basic and acidic residues" evidence="2">
    <location>
        <begin position="581"/>
        <end position="615"/>
    </location>
</feature>
<feature type="coiled-coil region" evidence="1">
    <location>
        <begin position="500"/>
        <end position="533"/>
    </location>
</feature>
<organism evidence="4">
    <name type="scientific">Skeletonema marinoi</name>
    <dbReference type="NCBI Taxonomy" id="267567"/>
    <lineage>
        <taxon>Eukaryota</taxon>
        <taxon>Sar</taxon>
        <taxon>Stramenopiles</taxon>
        <taxon>Ochrophyta</taxon>
        <taxon>Bacillariophyta</taxon>
        <taxon>Coscinodiscophyceae</taxon>
        <taxon>Thalassiosirophycidae</taxon>
        <taxon>Thalassiosirales</taxon>
        <taxon>Skeletonemataceae</taxon>
        <taxon>Skeletonema</taxon>
        <taxon>Skeletonema marinoi-dohrnii complex</taxon>
    </lineage>
</organism>
<keyword evidence="3" id="KW-1133">Transmembrane helix</keyword>
<feature type="transmembrane region" description="Helical" evidence="3">
    <location>
        <begin position="253"/>
        <end position="274"/>
    </location>
</feature>
<dbReference type="EMBL" id="HBGZ01005458">
    <property type="protein sequence ID" value="CAD9582086.1"/>
    <property type="molecule type" value="Transcribed_RNA"/>
</dbReference>
<feature type="region of interest" description="Disordered" evidence="2">
    <location>
        <begin position="33"/>
        <end position="100"/>
    </location>
</feature>
<sequence length="1474" mass="163969">MAGFKGRVARMLLNFLDEHGNYRESLEEAAARAAAAEANSLLARQEKRGRKKGRRSRNKKNGIDNGGVISEDDDDWEDDDEEELPKLTQSTIPTTPIHNGLPEDPYEQIQFYFQTFKSRTTSQLQQQLHSYQTSTVHWIHGELHHDEHVSTTSLIILVVTLVSFIGRKRAKTYGMWKRIHAILGKKFEWRSYLHSNFIRGVVLYQLASESIPILEKLRMKASKAEEVALQSMRPYQRKKYQRYNMLEVWGERVVMSVLMMGMVLSGMTFCMSLYNLMVGSGMVITIGGFSIGPFGGGGVEELMKGEEDEMMLTDGYIYSLDGETDFDGYPLHLREVAEQRYAECIVDAEVGGNDPTELCDLNVFFGDAAASSNDGSGGDEDNVPNSVLRTKINVLLNQIGIPSVLSTYLTTLPNQTLAYLSSLFTLCLFVLSHYISHKIHMAAMSNDPMKHFVVVDKTVKADGTVEAKKGETEAQRKKRERMLQAERYKSQMAQLAYEAKTKAQARIARLEGKEAAKREEEEKEKKVVEEQDETVKMYGRQFMMIKAGVPEGAILNSLLPMGIEGEEAKEILTKLHEIKERRSAEEKKAAEEEAKKAEEEKREDEMKDRIAADRLKKLKSGKIPRGPPSMGLPPSSTANASRKGKMSLPPKLPKPVEKTGAVKTEEASSRTGIDRATGVKVVQPWASPSKKEKRGAKNKRWDKVTKSWVDRDLETDGADAVPTSVVLKKEEGEKEDTEQDFKAFVPSPKVAETKPQRQTAADPAALRTSMMSQIRKKSPPPDQSKLNSGPRCISVEKKDSAENTKTFATANDAKVVEQKYDAKNFNPVSPRNNTEKSEETKVTSRASSQSSSPPPVLLRVTESPVDDVFAPQAFDGASPWARRSSTRDIKAMIEAVEAAPEDQVEELFLGPNNVHTPAFENAMRASNSSWDKRPSSSDIMAKIRAAEQQGASAEDDKALRRSTSKPPKGRMIRIDEGKNMTKQMRSKDEIDCKIGTSLLKKTRSQGGINSDDEISEISMVDELSVTSATFVSTPKQLKKSAVRVTENELHKTPRLDEVDKSNVAKTKDEASEAGTDVTGKNSASKSEPKEETEEEKLRKKKADERAKKFEAMNARRRKGKGDDDGTAVSGISRRQRIRRKRSALAAITPEEKKRDDWKKGIFASVLNVEQKQWKKSIFAHVINAEETRAANIKAQEDLEELNAAARRRMENQKRLDAKARKFAARAEKFHKLRRSGDGGSVVSSASRMRRRRTRKVGLDTPPRQSAAPSSETAAAPQCQTDSIVEEGTAGVSQGSAPKQQEADDAKNTGVAMELVLFKAAYLAAKENEIDVIADAEQKDASTAESPDQRKDETNDKRDNVLEENDEDKHVSEEVSTLVNSENIEQLPADKKNEGDVDSQLDRSDVPGPSCDEVVDQSGSEKGVEITLISAINSEEEKTEPEESKVSLLKTPISPIKKMKNRRRAAAMKKKNGST</sequence>
<feature type="compositionally biased region" description="Basic and acidic residues" evidence="2">
    <location>
        <begin position="1095"/>
        <end position="1110"/>
    </location>
</feature>
<feature type="region of interest" description="Disordered" evidence="2">
    <location>
        <begin position="945"/>
        <end position="990"/>
    </location>
</feature>
<evidence type="ECO:0000256" key="2">
    <source>
        <dbReference type="SAM" id="MobiDB-lite"/>
    </source>
</evidence>